<dbReference type="Proteomes" id="UP000839610">
    <property type="component" value="Unassembled WGS sequence"/>
</dbReference>
<proteinExistence type="predicted"/>
<comment type="caution">
    <text evidence="1">The sequence shown here is derived from an EMBL/GenBank/DDBJ whole genome shotgun (WGS) entry which is preliminary data.</text>
</comment>
<protein>
    <submittedName>
        <fullName evidence="1">DUF1983 domain-containing protein</fullName>
    </submittedName>
</protein>
<name>A0A5U3IQF8_SALER</name>
<dbReference type="SUPFAM" id="SSF49265">
    <property type="entry name" value="Fibronectin type III"/>
    <property type="match status" value="1"/>
</dbReference>
<accession>A0A5U3IQF8</accession>
<organism evidence="1">
    <name type="scientific">Salmonella enterica</name>
    <name type="common">Salmonella choleraesuis</name>
    <dbReference type="NCBI Taxonomy" id="28901"/>
    <lineage>
        <taxon>Bacteria</taxon>
        <taxon>Pseudomonadati</taxon>
        <taxon>Pseudomonadota</taxon>
        <taxon>Gammaproteobacteria</taxon>
        <taxon>Enterobacterales</taxon>
        <taxon>Enterobacteriaceae</taxon>
        <taxon>Salmonella</taxon>
    </lineage>
</organism>
<dbReference type="EMBL" id="AAGLUV010000017">
    <property type="protein sequence ID" value="EBP4585631.1"/>
    <property type="molecule type" value="Genomic_DNA"/>
</dbReference>
<gene>
    <name evidence="1" type="ORF">VH79_20915</name>
</gene>
<reference evidence="1" key="1">
    <citation type="submission" date="2018-07" db="EMBL/GenBank/DDBJ databases">
        <authorList>
            <consortium name="GenomeTrakr network: Whole genome sequencing for foodborne pathogen traceback"/>
        </authorList>
    </citation>
    <scope>NUCLEOTIDE SEQUENCE [LARGE SCALE GENOMIC DNA]</scope>
    <source>
        <strain evidence="1">FDA00008842</strain>
    </source>
</reference>
<dbReference type="AlphaFoldDB" id="A0A5U3IQF8"/>
<dbReference type="InterPro" id="IPR036116">
    <property type="entry name" value="FN3_sf"/>
</dbReference>
<evidence type="ECO:0000313" key="1">
    <source>
        <dbReference type="EMBL" id="EBP4585631.1"/>
    </source>
</evidence>
<sequence length="355" mass="37750">MSKKPWRAGKDLAAVVENMEIGTGQRGDGKDAFVTQRQLAELKLAKMNNSGNGGRVNLTPGISQEVATWLPPPAFPSVPQNFVATGGFGSVLLEWDMPVYRGHSLTEIWRATEDNLSDAILAGTTPGQVYSDPVDPGWSGFYWVRFVNSAGVSGPYNKSEGTAAETKPDIDSIIDTIQGEINKSPVIKSLDELWAIKAEAGDIKSGIGLVAQPDGTTQIGLAAGSVFIFDPNKPDDQGRYAIPFAVVDGKVVIDEAAIREATIKILSAQHIVADEIKVGATLTSPVIRSGIIDNGPFQVDSGGNLRIGPLFSISSSGQITIRNAAINVGLVIRNDRIDVYDNAGNLVVRVGRLVE</sequence>